<dbReference type="PRINTS" id="PR00599">
    <property type="entry name" value="MAPEPTIDASE"/>
</dbReference>
<gene>
    <name evidence="8" type="ORF">A4X13_0g1520</name>
</gene>
<dbReference type="GO" id="GO:0004239">
    <property type="term" value="F:initiator methionyl aminopeptidase activity"/>
    <property type="evidence" value="ECO:0007669"/>
    <property type="project" value="UniProtKB-UniRule"/>
</dbReference>
<dbReference type="GO" id="GO:0006508">
    <property type="term" value="P:proteolysis"/>
    <property type="evidence" value="ECO:0007669"/>
    <property type="project" value="UniProtKB-KW"/>
</dbReference>
<dbReference type="CDD" id="cd01086">
    <property type="entry name" value="MetAP1"/>
    <property type="match status" value="1"/>
</dbReference>
<dbReference type="AlphaFoldDB" id="A0A177TLF8"/>
<dbReference type="GO" id="GO:0046872">
    <property type="term" value="F:metal ion binding"/>
    <property type="evidence" value="ECO:0007669"/>
    <property type="project" value="UniProtKB-UniRule"/>
</dbReference>
<feature type="binding site" evidence="5">
    <location>
        <position position="231"/>
    </location>
    <ligand>
        <name>a divalent metal cation</name>
        <dbReference type="ChEBI" id="CHEBI:60240"/>
        <label>2</label>
        <note>catalytic</note>
    </ligand>
</feature>
<dbReference type="HAMAP" id="MF_01974">
    <property type="entry name" value="MetAP_1"/>
    <property type="match status" value="1"/>
</dbReference>
<dbReference type="Pfam" id="PF00557">
    <property type="entry name" value="Peptidase_M24"/>
    <property type="match status" value="1"/>
</dbReference>
<evidence type="ECO:0000256" key="4">
    <source>
        <dbReference type="ARBA" id="ARBA00022801"/>
    </source>
</evidence>
<comment type="caution">
    <text evidence="8">The sequence shown here is derived from an EMBL/GenBank/DDBJ whole genome shotgun (WGS) entry which is preliminary data.</text>
</comment>
<feature type="binding site" evidence="5">
    <location>
        <position position="296"/>
    </location>
    <ligand>
        <name>a divalent metal cation</name>
        <dbReference type="ChEBI" id="CHEBI:60240"/>
        <label>1</label>
    </ligand>
</feature>
<dbReference type="GO" id="GO:0070006">
    <property type="term" value="F:metalloaminopeptidase activity"/>
    <property type="evidence" value="ECO:0007669"/>
    <property type="project" value="UniProtKB-UniRule"/>
</dbReference>
<keyword evidence="2 5" id="KW-0645">Protease</keyword>
<dbReference type="Gene3D" id="3.90.230.10">
    <property type="entry name" value="Creatinase/methionine aminopeptidase superfamily"/>
    <property type="match status" value="1"/>
</dbReference>
<proteinExistence type="inferred from homology"/>
<feature type="binding site" evidence="5">
    <location>
        <position position="296"/>
    </location>
    <ligand>
        <name>a divalent metal cation</name>
        <dbReference type="ChEBI" id="CHEBI:60240"/>
        <label>2</label>
        <note>catalytic</note>
    </ligand>
</feature>
<feature type="binding site" evidence="5">
    <location>
        <position position="238"/>
    </location>
    <ligand>
        <name>substrate</name>
    </ligand>
</feature>
<feature type="binding site" evidence="5">
    <location>
        <position position="264"/>
    </location>
    <ligand>
        <name>a divalent metal cation</name>
        <dbReference type="ChEBI" id="CHEBI:60240"/>
        <label>2</label>
        <note>catalytic</note>
    </ligand>
</feature>
<dbReference type="Proteomes" id="UP000077521">
    <property type="component" value="Unassembled WGS sequence"/>
</dbReference>
<evidence type="ECO:0000256" key="3">
    <source>
        <dbReference type="ARBA" id="ARBA00022723"/>
    </source>
</evidence>
<evidence type="ECO:0000256" key="5">
    <source>
        <dbReference type="HAMAP-Rule" id="MF_03174"/>
    </source>
</evidence>
<feature type="domain" description="Peptidase M24" evidence="7">
    <location>
        <begin position="72"/>
        <end position="303"/>
    </location>
</feature>
<keyword evidence="3 5" id="KW-0479">Metal-binding</keyword>
<evidence type="ECO:0000256" key="2">
    <source>
        <dbReference type="ARBA" id="ARBA00022670"/>
    </source>
</evidence>
<reference evidence="8" key="2">
    <citation type="journal article" date="2019" name="IMA Fungus">
        <title>Genome sequencing and comparison of five Tilletia species to identify candidate genes for the detection of regulated species infecting wheat.</title>
        <authorList>
            <person name="Nguyen H.D.T."/>
            <person name="Sultana T."/>
            <person name="Kesanakurti P."/>
            <person name="Hambleton S."/>
        </authorList>
    </citation>
    <scope>NUCLEOTIDE SEQUENCE</scope>
    <source>
        <strain evidence="8">DAOMC 236416</strain>
    </source>
</reference>
<keyword evidence="4 5" id="KW-0378">Hydrolase</keyword>
<evidence type="ECO:0000256" key="1">
    <source>
        <dbReference type="ARBA" id="ARBA00022438"/>
    </source>
</evidence>
<feature type="binding site" evidence="5">
    <location>
        <position position="137"/>
    </location>
    <ligand>
        <name>substrate</name>
    </ligand>
</feature>
<dbReference type="GO" id="GO:0005829">
    <property type="term" value="C:cytosol"/>
    <property type="evidence" value="ECO:0007669"/>
    <property type="project" value="TreeGrafter"/>
</dbReference>
<name>A0A177TLF8_9BASI</name>
<protein>
    <recommendedName>
        <fullName evidence="6">Methionine aminopeptidase</fullName>
        <ecNumber evidence="6">3.4.11.18</ecNumber>
    </recommendedName>
</protein>
<dbReference type="PANTHER" id="PTHR43330">
    <property type="entry name" value="METHIONINE AMINOPEPTIDASE"/>
    <property type="match status" value="1"/>
</dbReference>
<evidence type="ECO:0000256" key="6">
    <source>
        <dbReference type="RuleBase" id="RU003653"/>
    </source>
</evidence>
<sequence length="331" mass="36254">MAVTEKQNERSTDSAVFDPFPTFTYSGSVRPAYPLSPRPQIPAHIRRPNYAREEALFSSRNIRVNTAADQEGVRKAAILGREVLMAVAAAAKPGVTTDELDKICFEEAIKRDTYPSPLGYHGYPKSVCTSVNEVICHGIPDQRPLEDGDTLNIDVTLYHNGYHGDLNATFPIGPKAENDEEKMLLIRTARECLDAAIAICGPGVPFAEIGKVIQPLAESRGCAVVKNYTGHGIGRFFHGAPTVFHHRTKKAWGTMQPGHIFTIEPMINLGSNWKDLSWPDDWTVSTVDGAHSAAAEETLLITEHGVEILTAEGGPKVLDTREERKKRGLSA</sequence>
<keyword evidence="1 5" id="KW-0031">Aminopeptidase</keyword>
<comment type="cofactor">
    <cofactor evidence="5">
        <name>Co(2+)</name>
        <dbReference type="ChEBI" id="CHEBI:48828"/>
    </cofactor>
    <cofactor evidence="5">
        <name>Zn(2+)</name>
        <dbReference type="ChEBI" id="CHEBI:29105"/>
    </cofactor>
    <cofactor evidence="5">
        <name>Mn(2+)</name>
        <dbReference type="ChEBI" id="CHEBI:29035"/>
    </cofactor>
    <cofactor evidence="5">
        <name>Fe(2+)</name>
        <dbReference type="ChEBI" id="CHEBI:29033"/>
    </cofactor>
    <text evidence="5">Binds 2 divalent metal cations per subunit. Has a high-affinity and a low affinity metal-binding site. The true nature of the physiological cofactor is under debate. The enzyme is active with cobalt, zinc, manganese or divalent iron ions. Most likely, methionine aminopeptidases function as mononuclear Fe(2+)-metalloproteases under physiological conditions, and the catalytically relevant metal-binding site has been assigned to the histidine-containing high-affinity site.</text>
</comment>
<reference evidence="8" key="1">
    <citation type="submission" date="2016-04" db="EMBL/GenBank/DDBJ databases">
        <authorList>
            <person name="Nguyen H.D."/>
            <person name="Samba Siva P."/>
            <person name="Cullis J."/>
            <person name="Levesque C.A."/>
            <person name="Hambleton S."/>
        </authorList>
    </citation>
    <scope>NUCLEOTIDE SEQUENCE</scope>
    <source>
        <strain evidence="8">DAOMC 236416</strain>
    </source>
</reference>
<dbReference type="PROSITE" id="PS00680">
    <property type="entry name" value="MAP_1"/>
    <property type="match status" value="1"/>
</dbReference>
<organism evidence="8 9">
    <name type="scientific">Tilletia indica</name>
    <dbReference type="NCBI Taxonomy" id="43049"/>
    <lineage>
        <taxon>Eukaryota</taxon>
        <taxon>Fungi</taxon>
        <taxon>Dikarya</taxon>
        <taxon>Basidiomycota</taxon>
        <taxon>Ustilaginomycotina</taxon>
        <taxon>Exobasidiomycetes</taxon>
        <taxon>Tilletiales</taxon>
        <taxon>Tilletiaceae</taxon>
        <taxon>Tilletia</taxon>
    </lineage>
</organism>
<dbReference type="NCBIfam" id="TIGR00500">
    <property type="entry name" value="met_pdase_I"/>
    <property type="match status" value="1"/>
</dbReference>
<evidence type="ECO:0000313" key="8">
    <source>
        <dbReference type="EMBL" id="KAE8258678.1"/>
    </source>
</evidence>
<accession>A0A177TLF8</accession>
<dbReference type="InterPro" id="IPR002467">
    <property type="entry name" value="Pept_M24A_MAP1"/>
</dbReference>
<feature type="binding site" evidence="5">
    <location>
        <position position="165"/>
    </location>
    <ligand>
        <name>a divalent metal cation</name>
        <dbReference type="ChEBI" id="CHEBI:60240"/>
        <label>2</label>
        <note>catalytic</note>
    </ligand>
</feature>
<feature type="binding site" evidence="5">
    <location>
        <position position="154"/>
    </location>
    <ligand>
        <name>a divalent metal cation</name>
        <dbReference type="ChEBI" id="CHEBI:60240"/>
        <label>1</label>
    </ligand>
</feature>
<dbReference type="InterPro" id="IPR001714">
    <property type="entry name" value="Pept_M24_MAP"/>
</dbReference>
<comment type="catalytic activity">
    <reaction evidence="5 6">
        <text>Release of N-terminal amino acids, preferentially methionine, from peptides and arylamides.</text>
        <dbReference type="EC" id="3.4.11.18"/>
    </reaction>
</comment>
<evidence type="ECO:0000313" key="9">
    <source>
        <dbReference type="Proteomes" id="UP000077521"/>
    </source>
</evidence>
<dbReference type="InterPro" id="IPR036005">
    <property type="entry name" value="Creatinase/aminopeptidase-like"/>
</dbReference>
<comment type="function">
    <text evidence="6">Cotranslationally removes the N-terminal methionine from nascent proteins. The N-terminal methionine is often cleaved when the second residue in the primary sequence is small and uncharged (Met-Ala-, Cys, Gly, Pro, Ser, Thr, or Val).</text>
</comment>
<dbReference type="InterPro" id="IPR000994">
    <property type="entry name" value="Pept_M24"/>
</dbReference>
<dbReference type="EC" id="3.4.11.18" evidence="6"/>
<evidence type="ECO:0000259" key="7">
    <source>
        <dbReference type="Pfam" id="PF00557"/>
    </source>
</evidence>
<keyword evidence="9" id="KW-1185">Reference proteome</keyword>
<feature type="binding site" evidence="5">
    <location>
        <position position="165"/>
    </location>
    <ligand>
        <name>a divalent metal cation</name>
        <dbReference type="ChEBI" id="CHEBI:60240"/>
        <label>1</label>
    </ligand>
</feature>
<dbReference type="EMBL" id="LWDF02000061">
    <property type="protein sequence ID" value="KAE8258678.1"/>
    <property type="molecule type" value="Genomic_DNA"/>
</dbReference>
<dbReference type="SMR" id="A0A177TLF8"/>
<dbReference type="SUPFAM" id="SSF55920">
    <property type="entry name" value="Creatinase/aminopeptidase"/>
    <property type="match status" value="1"/>
</dbReference>
<comment type="similarity">
    <text evidence="5">Belongs to the peptidase M24A family. Methionine aminopeptidase type 1 subfamily.</text>
</comment>
<dbReference type="PANTHER" id="PTHR43330:SF7">
    <property type="entry name" value="METHIONINE AMINOPEPTIDASE 1"/>
    <property type="match status" value="1"/>
</dbReference>